<name>G0LNE0_HALWC</name>
<protein>
    <recommendedName>
        <fullName evidence="2">Type I restriction enzyme R protein N-terminal domain-containing protein</fullName>
    </recommendedName>
</protein>
<dbReference type="RefSeq" id="WP_049892405.1">
    <property type="nucleotide sequence ID" value="NC_017457.1"/>
</dbReference>
<sequence>MDTASIRDYVESAQPIIEDSPQMQEATTKASILNDFIELLGWEIPANTELEYSVKAFSKTFKVDYALILGGQPVAFLEAKGLGKTLTSKHREQLSAYLQSENVRLGILTNGQEYEFYYRYLGDSDSQFKVEAVERTTLRKLPDKKGIIEAYQVSTIHNEESIAIIEHIRKLRKSRDTLTDDKEELATAVVDLLTDTVSDAIESEAQTQAKEMIDRLVNDIESEIDTDTPRRLDNEDSSTDSEDRITQPYSGEISQSGDVAETFTDSVQSDLMASIVNYLIQNHDLISAIEPLPYIPAKNRAIVNDEPTYNDKEMKQARELEQEYYLEVNLSWDQKQRELGRMAEACGVEISIRENDDI</sequence>
<dbReference type="Proteomes" id="UP000007954">
    <property type="component" value="Plasmid PL100"/>
</dbReference>
<dbReference type="KEGG" id="hwc:Hqrw_5073"/>
<dbReference type="Pfam" id="PF13588">
    <property type="entry name" value="HSDR_N_2"/>
    <property type="match status" value="1"/>
</dbReference>
<evidence type="ECO:0000313" key="3">
    <source>
        <dbReference type="EMBL" id="CCC41946.1"/>
    </source>
</evidence>
<dbReference type="HOGENOM" id="CLU_772953_0_0_2"/>
<proteinExistence type="predicted"/>
<geneLocation type="plasmid" evidence="3 4">
    <name>PL100</name>
</geneLocation>
<accession>G0LNE0</accession>
<dbReference type="AlphaFoldDB" id="G0LNE0"/>
<dbReference type="GO" id="GO:0009035">
    <property type="term" value="F:type I site-specific deoxyribonuclease activity"/>
    <property type="evidence" value="ECO:0007669"/>
    <property type="project" value="UniProtKB-EC"/>
</dbReference>
<organism evidence="3 4">
    <name type="scientific">Haloquadratum walsbyi (strain DSM 16854 / JCM 12705 / C23)</name>
    <dbReference type="NCBI Taxonomy" id="768065"/>
    <lineage>
        <taxon>Archaea</taxon>
        <taxon>Methanobacteriati</taxon>
        <taxon>Methanobacteriota</taxon>
        <taxon>Stenosarchaea group</taxon>
        <taxon>Halobacteria</taxon>
        <taxon>Halobacteriales</taxon>
        <taxon>Haloferacaceae</taxon>
        <taxon>Haloquadratum</taxon>
    </lineage>
</organism>
<dbReference type="Gene3D" id="3.90.1570.30">
    <property type="match status" value="1"/>
</dbReference>
<dbReference type="GO" id="GO:0009307">
    <property type="term" value="P:DNA restriction-modification system"/>
    <property type="evidence" value="ECO:0007669"/>
    <property type="project" value="UniProtKB-KW"/>
</dbReference>
<evidence type="ECO:0000259" key="2">
    <source>
        <dbReference type="Pfam" id="PF13588"/>
    </source>
</evidence>
<feature type="compositionally biased region" description="Polar residues" evidence="1">
    <location>
        <begin position="247"/>
        <end position="258"/>
    </location>
</feature>
<dbReference type="GeneID" id="12445577"/>
<evidence type="ECO:0000313" key="4">
    <source>
        <dbReference type="Proteomes" id="UP000007954"/>
    </source>
</evidence>
<reference evidence="3 4" key="1">
    <citation type="journal article" date="2011" name="PLoS ONE">
        <title>Haloquadratum walsbyi: limited diversity in a global pond.</title>
        <authorList>
            <person name="Dyall-Smith M."/>
            <person name="Pfeiffer F."/>
            <person name="Klee K."/>
            <person name="Palm P."/>
            <person name="Gross K."/>
            <person name="Schuster S.C."/>
            <person name="Rampp M."/>
            <person name="Oesterhelt D."/>
        </authorList>
    </citation>
    <scope>NUCLEOTIDE SEQUENCE [LARGE SCALE GENOMIC DNA]</scope>
    <source>
        <strain evidence="4">DSM 16854 / JCM 12705 / C23</strain>
        <plasmid evidence="4">Plasmid PL100</plasmid>
    </source>
</reference>
<dbReference type="InterPro" id="IPR029464">
    <property type="entry name" value="HSDR_N"/>
</dbReference>
<dbReference type="EMBL" id="FR746100">
    <property type="protein sequence ID" value="CCC41946.1"/>
    <property type="molecule type" value="Genomic_DNA"/>
</dbReference>
<evidence type="ECO:0000256" key="1">
    <source>
        <dbReference type="SAM" id="MobiDB-lite"/>
    </source>
</evidence>
<dbReference type="GO" id="GO:0005524">
    <property type="term" value="F:ATP binding"/>
    <property type="evidence" value="ECO:0007669"/>
    <property type="project" value="UniProtKB-KW"/>
</dbReference>
<feature type="domain" description="Type I restriction enzyme R protein N-terminal" evidence="2">
    <location>
        <begin position="47"/>
        <end position="118"/>
    </location>
</feature>
<keyword evidence="3" id="KW-0614">Plasmid</keyword>
<feature type="region of interest" description="Disordered" evidence="1">
    <location>
        <begin position="221"/>
        <end position="258"/>
    </location>
</feature>
<gene>
    <name evidence="3" type="ordered locus">Hqrw_5073</name>
</gene>
<dbReference type="GO" id="GO:0003677">
    <property type="term" value="F:DNA binding"/>
    <property type="evidence" value="ECO:0007669"/>
    <property type="project" value="UniProtKB-KW"/>
</dbReference>
<dbReference type="OrthoDB" id="305177at2157"/>